<reference evidence="2" key="2">
    <citation type="submission" date="2020-06" db="EMBL/GenBank/DDBJ databases">
        <authorList>
            <person name="Sheffer M."/>
        </authorList>
    </citation>
    <scope>NUCLEOTIDE SEQUENCE</scope>
</reference>
<dbReference type="Proteomes" id="UP000807504">
    <property type="component" value="Unassembled WGS sequence"/>
</dbReference>
<sequence length="93" mass="10334">MAVGFISISFIPSPPLFEKSGSPWPTLDLWSAAWVFLMPILHCQQVPFDPALSDAHRRASASVRCLQEELQAARPPADASHRPQTNVNRELPE</sequence>
<accession>A0A8T0EB77</accession>
<reference evidence="2" key="1">
    <citation type="journal article" date="2020" name="bioRxiv">
        <title>Chromosome-level reference genome of the European wasp spider Argiope bruennichi: a resource for studies on range expansion and evolutionary adaptation.</title>
        <authorList>
            <person name="Sheffer M.M."/>
            <person name="Hoppe A."/>
            <person name="Krehenwinkel H."/>
            <person name="Uhl G."/>
            <person name="Kuss A.W."/>
            <person name="Jensen L."/>
            <person name="Jensen C."/>
            <person name="Gillespie R.G."/>
            <person name="Hoff K.J."/>
            <person name="Prost S."/>
        </authorList>
    </citation>
    <scope>NUCLEOTIDE SEQUENCE</scope>
</reference>
<feature type="compositionally biased region" description="Polar residues" evidence="1">
    <location>
        <begin position="82"/>
        <end position="93"/>
    </location>
</feature>
<dbReference type="EMBL" id="JABXBU010002228">
    <property type="protein sequence ID" value="KAF8769910.1"/>
    <property type="molecule type" value="Genomic_DNA"/>
</dbReference>
<proteinExistence type="predicted"/>
<name>A0A8T0EB77_ARGBR</name>
<evidence type="ECO:0000256" key="1">
    <source>
        <dbReference type="SAM" id="MobiDB-lite"/>
    </source>
</evidence>
<dbReference type="AlphaFoldDB" id="A0A8T0EB77"/>
<evidence type="ECO:0000313" key="2">
    <source>
        <dbReference type="EMBL" id="KAF8769910.1"/>
    </source>
</evidence>
<evidence type="ECO:0000313" key="3">
    <source>
        <dbReference type="Proteomes" id="UP000807504"/>
    </source>
</evidence>
<keyword evidence="3" id="KW-1185">Reference proteome</keyword>
<gene>
    <name evidence="2" type="ORF">HNY73_017503</name>
</gene>
<comment type="caution">
    <text evidence="2">The sequence shown here is derived from an EMBL/GenBank/DDBJ whole genome shotgun (WGS) entry which is preliminary data.</text>
</comment>
<protein>
    <submittedName>
        <fullName evidence="2">Uncharacterized protein</fullName>
    </submittedName>
</protein>
<feature type="region of interest" description="Disordered" evidence="1">
    <location>
        <begin position="71"/>
        <end position="93"/>
    </location>
</feature>
<organism evidence="2 3">
    <name type="scientific">Argiope bruennichi</name>
    <name type="common">Wasp spider</name>
    <name type="synonym">Aranea bruennichi</name>
    <dbReference type="NCBI Taxonomy" id="94029"/>
    <lineage>
        <taxon>Eukaryota</taxon>
        <taxon>Metazoa</taxon>
        <taxon>Ecdysozoa</taxon>
        <taxon>Arthropoda</taxon>
        <taxon>Chelicerata</taxon>
        <taxon>Arachnida</taxon>
        <taxon>Araneae</taxon>
        <taxon>Araneomorphae</taxon>
        <taxon>Entelegynae</taxon>
        <taxon>Araneoidea</taxon>
        <taxon>Araneidae</taxon>
        <taxon>Argiope</taxon>
    </lineage>
</organism>